<dbReference type="Gene3D" id="1.10.287.950">
    <property type="entry name" value="Methyl-accepting chemotaxis protein"/>
    <property type="match status" value="1"/>
</dbReference>
<comment type="similarity">
    <text evidence="2">Belongs to the methyl-accepting chemotaxis (MCP) protein family.</text>
</comment>
<proteinExistence type="inferred from homology"/>
<dbReference type="InterPro" id="IPR025991">
    <property type="entry name" value="Chemoreceptor_zinc-bind_dom"/>
</dbReference>
<dbReference type="Pfam" id="PF00015">
    <property type="entry name" value="MCPsignal"/>
    <property type="match status" value="1"/>
</dbReference>
<evidence type="ECO:0000313" key="6">
    <source>
        <dbReference type="Proteomes" id="UP000767854"/>
    </source>
</evidence>
<evidence type="ECO:0000256" key="2">
    <source>
        <dbReference type="ARBA" id="ARBA00029447"/>
    </source>
</evidence>
<evidence type="ECO:0000313" key="5">
    <source>
        <dbReference type="EMBL" id="MBM7561744.1"/>
    </source>
</evidence>
<comment type="caution">
    <text evidence="5">The sequence shown here is derived from an EMBL/GenBank/DDBJ whole genome shotgun (WGS) entry which is preliminary data.</text>
</comment>
<gene>
    <name evidence="5" type="ORF">JOC49_001285</name>
</gene>
<dbReference type="PANTHER" id="PTHR32089">
    <property type="entry name" value="METHYL-ACCEPTING CHEMOTAXIS PROTEIN MCPB"/>
    <property type="match status" value="1"/>
</dbReference>
<dbReference type="EMBL" id="JAFBDT010000007">
    <property type="protein sequence ID" value="MBM7561744.1"/>
    <property type="molecule type" value="Genomic_DNA"/>
</dbReference>
<dbReference type="Proteomes" id="UP000767854">
    <property type="component" value="Unassembled WGS sequence"/>
</dbReference>
<accession>A0ABS2MQQ9</accession>
<evidence type="ECO:0000259" key="4">
    <source>
        <dbReference type="PROSITE" id="PS50111"/>
    </source>
</evidence>
<dbReference type="SUPFAM" id="SSF58104">
    <property type="entry name" value="Methyl-accepting chemotaxis protein (MCP) signaling domain"/>
    <property type="match status" value="1"/>
</dbReference>
<dbReference type="SMART" id="SM00283">
    <property type="entry name" value="MA"/>
    <property type="match status" value="1"/>
</dbReference>
<protein>
    <submittedName>
        <fullName evidence="5">Methyl-accepting chemotaxis protein</fullName>
    </submittedName>
</protein>
<dbReference type="PRINTS" id="PR00260">
    <property type="entry name" value="CHEMTRNSDUCR"/>
</dbReference>
<sequence>MFKRKKTKEANRATDDLAVETLVQVESRDATNDEQESIYVDFLAQVNSLLKYVTEMDYIKDMLLGAEKQASMVDNVAAGSEEMTASVEDISNFVQDSSSKANNSIEVANHSISEIERAFEAIVKSFAESQRVQKIMENVKTEAEKINSMVEIIKGVADQTNLLALNASIEAARAGEQGRGFAVVADEIKKLAENTKEQVDYIRNTVQGLTNEIINTNNALATSNETFEKGKEQLTKAIGGMDVIQKDLSDISGAFVEISANVEEQTASSQEISSAISVVNETTKTQQNDTNRVGRSINSISMMLDDMRMRLIARDMQLDMGTQIEVYTTDHLMWRWRIYNMILGYETLTEAEVGTHHTCNLGCWLDKETFETDDMKRLVSEVAIPHEKLHNFAKKAISAYNSNNMDQAENYLHEVDTASKEVVAYLRKMKKACKRINS</sequence>
<keyword evidence="6" id="KW-1185">Reference proteome</keyword>
<dbReference type="Pfam" id="PF13682">
    <property type="entry name" value="CZB"/>
    <property type="match status" value="1"/>
</dbReference>
<dbReference type="InterPro" id="IPR004089">
    <property type="entry name" value="MCPsignal_dom"/>
</dbReference>
<reference evidence="5 6" key="1">
    <citation type="submission" date="2021-01" db="EMBL/GenBank/DDBJ databases">
        <title>Genomic Encyclopedia of Type Strains, Phase IV (KMG-IV): sequencing the most valuable type-strain genomes for metagenomic binning, comparative biology and taxonomic classification.</title>
        <authorList>
            <person name="Goeker M."/>
        </authorList>
    </citation>
    <scope>NUCLEOTIDE SEQUENCE [LARGE SCALE GENOMIC DNA]</scope>
    <source>
        <strain evidence="5 6">DSM 24436</strain>
    </source>
</reference>
<dbReference type="RefSeq" id="WP_204663542.1">
    <property type="nucleotide sequence ID" value="NZ_JAFBDT010000007.1"/>
</dbReference>
<evidence type="ECO:0000256" key="1">
    <source>
        <dbReference type="ARBA" id="ARBA00023224"/>
    </source>
</evidence>
<dbReference type="PANTHER" id="PTHR32089:SF112">
    <property type="entry name" value="LYSOZYME-LIKE PROTEIN-RELATED"/>
    <property type="match status" value="1"/>
</dbReference>
<dbReference type="InterPro" id="IPR004090">
    <property type="entry name" value="Chemotax_Me-accpt_rcpt"/>
</dbReference>
<keyword evidence="1 3" id="KW-0807">Transducer</keyword>
<feature type="domain" description="Methyl-accepting transducer" evidence="4">
    <location>
        <begin position="65"/>
        <end position="280"/>
    </location>
</feature>
<name>A0ABS2MQQ9_9FIRM</name>
<dbReference type="Gene3D" id="1.20.120.30">
    <property type="entry name" value="Aspartate receptor, ligand-binding domain"/>
    <property type="match status" value="1"/>
</dbReference>
<organism evidence="5 6">
    <name type="scientific">Fusibacter tunisiensis</name>
    <dbReference type="NCBI Taxonomy" id="1008308"/>
    <lineage>
        <taxon>Bacteria</taxon>
        <taxon>Bacillati</taxon>
        <taxon>Bacillota</taxon>
        <taxon>Clostridia</taxon>
        <taxon>Eubacteriales</taxon>
        <taxon>Eubacteriales Family XII. Incertae Sedis</taxon>
        <taxon>Fusibacter</taxon>
    </lineage>
</organism>
<dbReference type="PROSITE" id="PS50111">
    <property type="entry name" value="CHEMOTAXIS_TRANSDUC_2"/>
    <property type="match status" value="1"/>
</dbReference>
<evidence type="ECO:0000256" key="3">
    <source>
        <dbReference type="PROSITE-ProRule" id="PRU00284"/>
    </source>
</evidence>